<evidence type="ECO:0000256" key="1">
    <source>
        <dbReference type="SAM" id="MobiDB-lite"/>
    </source>
</evidence>
<dbReference type="EMBL" id="KV442015">
    <property type="protein sequence ID" value="OAQ35205.1"/>
    <property type="molecule type" value="Genomic_DNA"/>
</dbReference>
<dbReference type="SUPFAM" id="SSF50965">
    <property type="entry name" value="Galactose oxidase, central domain"/>
    <property type="match status" value="1"/>
</dbReference>
<proteinExistence type="predicted"/>
<feature type="compositionally biased region" description="Basic and acidic residues" evidence="1">
    <location>
        <begin position="579"/>
        <end position="589"/>
    </location>
</feature>
<evidence type="ECO:0008006" key="5">
    <source>
        <dbReference type="Google" id="ProtNLM"/>
    </source>
</evidence>
<keyword evidence="2" id="KW-1133">Transmembrane helix</keyword>
<dbReference type="InterPro" id="IPR015915">
    <property type="entry name" value="Kelch-typ_b-propeller"/>
</dbReference>
<feature type="region of interest" description="Disordered" evidence="1">
    <location>
        <begin position="497"/>
        <end position="548"/>
    </location>
</feature>
<reference evidence="3 4" key="1">
    <citation type="submission" date="2016-05" db="EMBL/GenBank/DDBJ databases">
        <title>Genome sequencing reveals origins of a unique bacterial endosymbiosis in the earliest lineages of terrestrial Fungi.</title>
        <authorList>
            <consortium name="DOE Joint Genome Institute"/>
            <person name="Uehling J."/>
            <person name="Gryganskyi A."/>
            <person name="Hameed K."/>
            <person name="Tschaplinski T."/>
            <person name="Misztal P."/>
            <person name="Wu S."/>
            <person name="Desiro A."/>
            <person name="Vande Pol N."/>
            <person name="Du Z.-Y."/>
            <person name="Zienkiewicz A."/>
            <person name="Zienkiewicz K."/>
            <person name="Morin E."/>
            <person name="Tisserant E."/>
            <person name="Splivallo R."/>
            <person name="Hainaut M."/>
            <person name="Henrissat B."/>
            <person name="Ohm R."/>
            <person name="Kuo A."/>
            <person name="Yan J."/>
            <person name="Lipzen A."/>
            <person name="Nolan M."/>
            <person name="Labutti K."/>
            <person name="Barry K."/>
            <person name="Goldstein A."/>
            <person name="Labbe J."/>
            <person name="Schadt C."/>
            <person name="Tuskan G."/>
            <person name="Grigoriev I."/>
            <person name="Martin F."/>
            <person name="Vilgalys R."/>
            <person name="Bonito G."/>
        </authorList>
    </citation>
    <scope>NUCLEOTIDE SEQUENCE [LARGE SCALE GENOMIC DNA]</scope>
    <source>
        <strain evidence="3 4">AG-77</strain>
    </source>
</reference>
<feature type="compositionally biased region" description="Low complexity" evidence="1">
    <location>
        <begin position="497"/>
        <end position="510"/>
    </location>
</feature>
<dbReference type="InterPro" id="IPR011043">
    <property type="entry name" value="Gal_Oxase/kelch_b-propeller"/>
</dbReference>
<dbReference type="SUPFAM" id="SSF117281">
    <property type="entry name" value="Kelch motif"/>
    <property type="match status" value="1"/>
</dbReference>
<sequence>MASSRTVHHSRNHFPAILLHSTFLLSTFLFLIGTLSSVYAQSYQPAPMWGMSSVFVAGRALYVHGGRILQQSSSSTMVSTSITFSLDLSTAWETSQPNFTLMTTEGPTDYLFTSTLILNDNVWMMISNATGSLLRLDRTVDIWSEVTLGADNVSKDKGLAAATDPITGSIYIINGGLKKGAKKLYTYNNILNLYKEIGQTVPMESGFAASWSVEHKRMYIHGGIQGNVPQSVLYEFLPSNDAPLIQFVPTSGDAPTARQGHCMVSAYGGTKMIVFGGFGNGTTPLSDIYFLESNSTSTKWTKGTDGGDSVARAHTACAVTNDLFVAWGGTKDGVNTITSNITIVYNLKTNQWQTTYSPLPYVAPSTATTPGTGSGTGAGAGLKPTGTGGATDSASNTGAIIGGVVGGWVVIGIVVGLFIYRKVQGKSNTDTAASKPQSIHKGNINHIDSNNNNFDEVPVSVAPPQYNIFQPLAITSSAAAGPSYQLAYIDHYQQQQVQQQQQQQEQQQEEANLRTSPTVPFAASSPVNSVHTSTVSSSPRPALMYSTKPKINPSDAELLYLPEIRHPHTSGDGLISMDTPEKHPHTQPQ</sequence>
<dbReference type="PANTHER" id="PTHR23244">
    <property type="entry name" value="KELCH REPEAT DOMAIN"/>
    <property type="match status" value="1"/>
</dbReference>
<evidence type="ECO:0000313" key="3">
    <source>
        <dbReference type="EMBL" id="OAQ35205.1"/>
    </source>
</evidence>
<feature type="region of interest" description="Disordered" evidence="1">
    <location>
        <begin position="564"/>
        <end position="589"/>
    </location>
</feature>
<feature type="compositionally biased region" description="Low complexity" evidence="1">
    <location>
        <begin position="524"/>
        <end position="539"/>
    </location>
</feature>
<accession>A0A197KCI1</accession>
<feature type="transmembrane region" description="Helical" evidence="2">
    <location>
        <begin position="399"/>
        <end position="420"/>
    </location>
</feature>
<gene>
    <name evidence="3" type="ORF">K457DRAFT_13767</name>
</gene>
<dbReference type="OrthoDB" id="432528at2759"/>
<evidence type="ECO:0000256" key="2">
    <source>
        <dbReference type="SAM" id="Phobius"/>
    </source>
</evidence>
<keyword evidence="2" id="KW-0472">Membrane</keyword>
<organism evidence="3 4">
    <name type="scientific">Linnemannia elongata AG-77</name>
    <dbReference type="NCBI Taxonomy" id="1314771"/>
    <lineage>
        <taxon>Eukaryota</taxon>
        <taxon>Fungi</taxon>
        <taxon>Fungi incertae sedis</taxon>
        <taxon>Mucoromycota</taxon>
        <taxon>Mortierellomycotina</taxon>
        <taxon>Mortierellomycetes</taxon>
        <taxon>Mortierellales</taxon>
        <taxon>Mortierellaceae</taxon>
        <taxon>Linnemannia</taxon>
    </lineage>
</organism>
<dbReference type="AlphaFoldDB" id="A0A197KCI1"/>
<name>A0A197KCI1_9FUNG</name>
<feature type="region of interest" description="Disordered" evidence="1">
    <location>
        <begin position="429"/>
        <end position="450"/>
    </location>
</feature>
<protein>
    <recommendedName>
        <fullName evidence="5">Galactose oxidase</fullName>
    </recommendedName>
</protein>
<dbReference type="Proteomes" id="UP000078512">
    <property type="component" value="Unassembled WGS sequence"/>
</dbReference>
<keyword evidence="4" id="KW-1185">Reference proteome</keyword>
<dbReference type="Gene3D" id="2.120.10.80">
    <property type="entry name" value="Kelch-type beta propeller"/>
    <property type="match status" value="2"/>
</dbReference>
<keyword evidence="2" id="KW-0812">Transmembrane</keyword>
<evidence type="ECO:0000313" key="4">
    <source>
        <dbReference type="Proteomes" id="UP000078512"/>
    </source>
</evidence>
<dbReference type="Pfam" id="PF24681">
    <property type="entry name" value="Kelch_KLHDC2_KLHL20_DRC7"/>
    <property type="match status" value="1"/>
</dbReference>